<dbReference type="Proteomes" id="UP000463961">
    <property type="component" value="Chromosome"/>
</dbReference>
<dbReference type="EMBL" id="AP022345">
    <property type="protein sequence ID" value="BBU68137.1"/>
    <property type="molecule type" value="Genomic_DNA"/>
</dbReference>
<evidence type="ECO:0000313" key="1">
    <source>
        <dbReference type="EMBL" id="BBU68137.1"/>
    </source>
</evidence>
<name>A0A679I8E1_9RHOO</name>
<organism evidence="1 2">
    <name type="scientific">Fluviibacter phosphoraccumulans</name>
    <dbReference type="NCBI Taxonomy" id="1751046"/>
    <lineage>
        <taxon>Bacteria</taxon>
        <taxon>Pseudomonadati</taxon>
        <taxon>Pseudomonadota</taxon>
        <taxon>Betaproteobacteria</taxon>
        <taxon>Rhodocyclales</taxon>
        <taxon>Fluviibacteraceae</taxon>
        <taxon>Fluviibacter</taxon>
    </lineage>
</organism>
<gene>
    <name evidence="1" type="ORF">ICHIAU1_04200</name>
</gene>
<proteinExistence type="predicted"/>
<evidence type="ECO:0000313" key="2">
    <source>
        <dbReference type="Proteomes" id="UP000463961"/>
    </source>
</evidence>
<dbReference type="RefSeq" id="WP_162048919.1">
    <property type="nucleotide sequence ID" value="NZ_AP019011.1"/>
</dbReference>
<protein>
    <submittedName>
        <fullName evidence="1">Uncharacterized protein</fullName>
    </submittedName>
</protein>
<keyword evidence="2" id="KW-1185">Reference proteome</keyword>
<sequence length="98" mass="10888">MSDHLDRSGYAIPEHTPRKVTLMYLLVLQALPTMGVLALGAPSYAIFDQPIPWMGMSLVIGGVAFFLTYLASYPWRYRIIEGLVAPATWLVLHLAGRV</sequence>
<reference evidence="2" key="1">
    <citation type="submission" date="2020-01" db="EMBL/GenBank/DDBJ databases">
        <title>Phosphoaccumulans saitamaens gen. nov., sp. nov., a polyphosphate accumulating bacterium isolated from surface river water.</title>
        <authorList>
            <person name="Watanabe K."/>
            <person name="Suda W."/>
        </authorList>
    </citation>
    <scope>NUCLEOTIDE SEQUENCE [LARGE SCALE GENOMIC DNA]</scope>
    <source>
        <strain evidence="2">ICHIAU1</strain>
    </source>
</reference>
<accession>A0A679I8E1</accession>
<dbReference type="AlphaFoldDB" id="A0A679I8E1"/>